<keyword evidence="8 9" id="KW-0472">Membrane</keyword>
<name>A0A6P7GMF5_DIAVI</name>
<evidence type="ECO:0000256" key="5">
    <source>
        <dbReference type="ARBA" id="ARBA00022792"/>
    </source>
</evidence>
<dbReference type="InterPro" id="IPR022533">
    <property type="entry name" value="Cox20"/>
</dbReference>
<feature type="transmembrane region" description="Helical" evidence="9">
    <location>
        <begin position="44"/>
        <end position="62"/>
    </location>
</feature>
<accession>A0A6P7GMF5</accession>
<dbReference type="FunCoup" id="A0A6P7GMF5">
    <property type="interactions" value="591"/>
</dbReference>
<comment type="similarity">
    <text evidence="2">Belongs to the COX20 family.</text>
</comment>
<comment type="subcellular location">
    <subcellularLocation>
        <location evidence="1">Mitochondrion inner membrane</location>
    </subcellularLocation>
</comment>
<proteinExistence type="inferred from homology"/>
<dbReference type="GO" id="GO:0005743">
    <property type="term" value="C:mitochondrial inner membrane"/>
    <property type="evidence" value="ECO:0007669"/>
    <property type="project" value="UniProtKB-SubCell"/>
</dbReference>
<evidence type="ECO:0000256" key="9">
    <source>
        <dbReference type="SAM" id="Phobius"/>
    </source>
</evidence>
<keyword evidence="7" id="KW-0496">Mitochondrion</keyword>
<dbReference type="AlphaFoldDB" id="A0A6P7GMF5"/>
<evidence type="ECO:0000256" key="1">
    <source>
        <dbReference type="ARBA" id="ARBA00004273"/>
    </source>
</evidence>
<dbReference type="PRINTS" id="PR02049">
    <property type="entry name" value="PROTEINF36A"/>
</dbReference>
<evidence type="ECO:0000256" key="7">
    <source>
        <dbReference type="ARBA" id="ARBA00023128"/>
    </source>
</evidence>
<dbReference type="PANTHER" id="PTHR31586:SF1">
    <property type="entry name" value="CYTOCHROME C OXIDASE ASSEMBLY PROTEIN COX20, MITOCHONDRIAL"/>
    <property type="match status" value="1"/>
</dbReference>
<sequence>MSEREDKVNNYYSPFAKLRHNWLVILSLIIFGRDVSKIPCFRNSLLYGIGGGLFCGLFRFMFTSHTLKSVNFSVYSFSFITLGYWIQCRYNYSKTKFEMMRLQEMLQNHAILEGTQEAEIIEKELGTRPVDV</sequence>
<feature type="transmembrane region" description="Helical" evidence="9">
    <location>
        <begin position="74"/>
        <end position="92"/>
    </location>
</feature>
<evidence type="ECO:0000256" key="6">
    <source>
        <dbReference type="ARBA" id="ARBA00022989"/>
    </source>
</evidence>
<evidence type="ECO:0000256" key="8">
    <source>
        <dbReference type="ARBA" id="ARBA00023136"/>
    </source>
</evidence>
<dbReference type="PANTHER" id="PTHR31586">
    <property type="entry name" value="CYTOCHROME C OXIDASE PROTEIN 20"/>
    <property type="match status" value="1"/>
</dbReference>
<keyword evidence="4 9" id="KW-0812">Transmembrane</keyword>
<evidence type="ECO:0000256" key="2">
    <source>
        <dbReference type="ARBA" id="ARBA00009575"/>
    </source>
</evidence>
<dbReference type="Pfam" id="PF12597">
    <property type="entry name" value="Cox20"/>
    <property type="match status" value="1"/>
</dbReference>
<dbReference type="InParanoid" id="A0A6P7GMF5"/>
<evidence type="ECO:0000256" key="3">
    <source>
        <dbReference type="ARBA" id="ARBA00017689"/>
    </source>
</evidence>
<keyword evidence="6 9" id="KW-1133">Transmembrane helix</keyword>
<keyword evidence="5" id="KW-0999">Mitochondrion inner membrane</keyword>
<reference evidence="10" key="1">
    <citation type="submission" date="2025-08" db="UniProtKB">
        <authorList>
            <consortium name="RefSeq"/>
        </authorList>
    </citation>
    <scope>IDENTIFICATION</scope>
    <source>
        <tissue evidence="10">Whole insect</tissue>
    </source>
</reference>
<dbReference type="GO" id="GO:0033617">
    <property type="term" value="P:mitochondrial respiratory chain complex IV assembly"/>
    <property type="evidence" value="ECO:0007669"/>
    <property type="project" value="InterPro"/>
</dbReference>
<organism evidence="10">
    <name type="scientific">Diabrotica virgifera virgifera</name>
    <name type="common">western corn rootworm</name>
    <dbReference type="NCBI Taxonomy" id="50390"/>
    <lineage>
        <taxon>Eukaryota</taxon>
        <taxon>Metazoa</taxon>
        <taxon>Ecdysozoa</taxon>
        <taxon>Arthropoda</taxon>
        <taxon>Hexapoda</taxon>
        <taxon>Insecta</taxon>
        <taxon>Pterygota</taxon>
        <taxon>Neoptera</taxon>
        <taxon>Endopterygota</taxon>
        <taxon>Coleoptera</taxon>
        <taxon>Polyphaga</taxon>
        <taxon>Cucujiformia</taxon>
        <taxon>Chrysomeloidea</taxon>
        <taxon>Chrysomelidae</taxon>
        <taxon>Galerucinae</taxon>
        <taxon>Diabroticina</taxon>
        <taxon>Diabroticites</taxon>
        <taxon>Diabrotica</taxon>
    </lineage>
</organism>
<protein>
    <recommendedName>
        <fullName evidence="3">Cytochrome c oxidase assembly protein COX20, mitochondrial</fullName>
    </recommendedName>
</protein>
<gene>
    <name evidence="10" type="primary">LOC114338577</name>
</gene>
<evidence type="ECO:0000313" key="10">
    <source>
        <dbReference type="RefSeq" id="XP_028144980.1"/>
    </source>
</evidence>
<evidence type="ECO:0000256" key="4">
    <source>
        <dbReference type="ARBA" id="ARBA00022692"/>
    </source>
</evidence>
<dbReference type="RefSeq" id="XP_028144980.1">
    <property type="nucleotide sequence ID" value="XM_028289179.1"/>
</dbReference>